<reference evidence="1" key="1">
    <citation type="journal article" date="2023" name="Science">
        <title>Elucidation of the pathway for biosynthesis of saponin adjuvants from the soapbark tree.</title>
        <authorList>
            <person name="Reed J."/>
            <person name="Orme A."/>
            <person name="El-Demerdash A."/>
            <person name="Owen C."/>
            <person name="Martin L.B.B."/>
            <person name="Misra R.C."/>
            <person name="Kikuchi S."/>
            <person name="Rejzek M."/>
            <person name="Martin A.C."/>
            <person name="Harkess A."/>
            <person name="Leebens-Mack J."/>
            <person name="Louveau T."/>
            <person name="Stephenson M.J."/>
            <person name="Osbourn A."/>
        </authorList>
    </citation>
    <scope>NUCLEOTIDE SEQUENCE</scope>
    <source>
        <strain evidence="1">S10</strain>
    </source>
</reference>
<keyword evidence="2" id="KW-1185">Reference proteome</keyword>
<dbReference type="Gene3D" id="3.60.10.10">
    <property type="entry name" value="Endonuclease/exonuclease/phosphatase"/>
    <property type="match status" value="1"/>
</dbReference>
<sequence>MELVRSHDLTIFVVTETRIQGEAAKRVISSLPFAGRSIVDPIGFSGELWMLWKLNAFILDIIKKDEQEIQAMVKVRHSNFSWLFSGIYASPKFSKRLFLSNNLIEVSDRLNLPWLLAGDFNEILRPIDKIGGRNINWNRAKFYNNCMDHYNLIDLGFSGPRHTWSNHREDGSLILIRIDRA</sequence>
<name>A0AAD7KWZ3_QUISA</name>
<keyword evidence="1" id="KW-0548">Nucleotidyltransferase</keyword>
<protein>
    <submittedName>
        <fullName evidence="1">Reverse transcriptase</fullName>
    </submittedName>
</protein>
<keyword evidence="1" id="KW-0808">Transferase</keyword>
<dbReference type="InterPro" id="IPR036691">
    <property type="entry name" value="Endo/exonu/phosph_ase_sf"/>
</dbReference>
<organism evidence="1 2">
    <name type="scientific">Quillaja saponaria</name>
    <name type="common">Soap bark tree</name>
    <dbReference type="NCBI Taxonomy" id="32244"/>
    <lineage>
        <taxon>Eukaryota</taxon>
        <taxon>Viridiplantae</taxon>
        <taxon>Streptophyta</taxon>
        <taxon>Embryophyta</taxon>
        <taxon>Tracheophyta</taxon>
        <taxon>Spermatophyta</taxon>
        <taxon>Magnoliopsida</taxon>
        <taxon>eudicotyledons</taxon>
        <taxon>Gunneridae</taxon>
        <taxon>Pentapetalae</taxon>
        <taxon>rosids</taxon>
        <taxon>fabids</taxon>
        <taxon>Fabales</taxon>
        <taxon>Quillajaceae</taxon>
        <taxon>Quillaja</taxon>
    </lineage>
</organism>
<dbReference type="Proteomes" id="UP001163823">
    <property type="component" value="Chromosome 13"/>
</dbReference>
<dbReference type="PANTHER" id="PTHR35218:SF9">
    <property type="entry name" value="ENDONUCLEASE_EXONUCLEASE_PHOSPHATASE DOMAIN-CONTAINING PROTEIN"/>
    <property type="match status" value="1"/>
</dbReference>
<dbReference type="PANTHER" id="PTHR35218">
    <property type="entry name" value="RNASE H DOMAIN-CONTAINING PROTEIN"/>
    <property type="match status" value="1"/>
</dbReference>
<dbReference type="AlphaFoldDB" id="A0AAD7KWZ3"/>
<gene>
    <name evidence="1" type="ORF">O6P43_031549</name>
</gene>
<dbReference type="EMBL" id="JARAOO010000013">
    <property type="protein sequence ID" value="KAJ7946651.1"/>
    <property type="molecule type" value="Genomic_DNA"/>
</dbReference>
<dbReference type="GO" id="GO:0003964">
    <property type="term" value="F:RNA-directed DNA polymerase activity"/>
    <property type="evidence" value="ECO:0007669"/>
    <property type="project" value="UniProtKB-KW"/>
</dbReference>
<dbReference type="SUPFAM" id="SSF56219">
    <property type="entry name" value="DNase I-like"/>
    <property type="match status" value="1"/>
</dbReference>
<proteinExistence type="predicted"/>
<accession>A0AAD7KWZ3</accession>
<keyword evidence="1" id="KW-0695">RNA-directed DNA polymerase</keyword>
<comment type="caution">
    <text evidence="1">The sequence shown here is derived from an EMBL/GenBank/DDBJ whole genome shotgun (WGS) entry which is preliminary data.</text>
</comment>
<evidence type="ECO:0000313" key="1">
    <source>
        <dbReference type="EMBL" id="KAJ7946651.1"/>
    </source>
</evidence>
<dbReference type="KEGG" id="qsa:O6P43_031549"/>
<evidence type="ECO:0000313" key="2">
    <source>
        <dbReference type="Proteomes" id="UP001163823"/>
    </source>
</evidence>